<evidence type="ECO:0000313" key="1">
    <source>
        <dbReference type="EMBL" id="GAB0172593.1"/>
    </source>
</evidence>
<name>A0ABQ0D2M9_9HELI</name>
<reference evidence="1 2" key="1">
    <citation type="submission" date="2024-06" db="EMBL/GenBank/DDBJ databases">
        <title>Draft genome sequence of Helicobacter trogontum NHP16-4001.</title>
        <authorList>
            <person name="Rimbara E."/>
            <person name="Suzuki M."/>
        </authorList>
    </citation>
    <scope>NUCLEOTIDE SEQUENCE [LARGE SCALE GENOMIC DNA]</scope>
    <source>
        <strain evidence="1 2">NHP16-4001</strain>
    </source>
</reference>
<dbReference type="EMBL" id="BAAFHN010000009">
    <property type="protein sequence ID" value="GAB0172593.1"/>
    <property type="molecule type" value="Genomic_DNA"/>
</dbReference>
<keyword evidence="2" id="KW-1185">Reference proteome</keyword>
<protein>
    <submittedName>
        <fullName evidence="1">Uncharacterized protein</fullName>
    </submittedName>
</protein>
<dbReference type="Proteomes" id="UP001562457">
    <property type="component" value="Unassembled WGS sequence"/>
</dbReference>
<accession>A0ABQ0D2M9</accession>
<dbReference type="RefSeq" id="WP_369607234.1">
    <property type="nucleotide sequence ID" value="NZ_BAAFHN010000009.1"/>
</dbReference>
<evidence type="ECO:0000313" key="2">
    <source>
        <dbReference type="Proteomes" id="UP001562457"/>
    </source>
</evidence>
<gene>
    <name evidence="1" type="ORF">NHP164001_06060</name>
</gene>
<comment type="caution">
    <text evidence="1">The sequence shown here is derived from an EMBL/GenBank/DDBJ whole genome shotgun (WGS) entry which is preliminary data.</text>
</comment>
<proteinExistence type="predicted"/>
<organism evidence="1 2">
    <name type="scientific">Helicobacter trogontum</name>
    <dbReference type="NCBI Taxonomy" id="50960"/>
    <lineage>
        <taxon>Bacteria</taxon>
        <taxon>Pseudomonadati</taxon>
        <taxon>Campylobacterota</taxon>
        <taxon>Epsilonproteobacteria</taxon>
        <taxon>Campylobacterales</taxon>
        <taxon>Helicobacteraceae</taxon>
        <taxon>Helicobacter</taxon>
    </lineage>
</organism>
<sequence>MSYENDNQIVAKEQVEIFLLMSKIKLAQETRIKTREYLPDINENKEDLKDLLEIIKQKSEPIQYKI</sequence>